<dbReference type="HOGENOM" id="CLU_000445_107_18_9"/>
<reference evidence="12 13" key="1">
    <citation type="journal article" date="2012" name="BMC Genomics">
        <title>Genome-guided analysis of physiological and morphological traits of the fermentative acetate oxidizer Thermacetogenium phaeum.</title>
        <authorList>
            <person name="Oehler D."/>
            <person name="Poehlein A."/>
            <person name="Leimbach A."/>
            <person name="Muller N."/>
            <person name="Daniel R."/>
            <person name="Gottschalk G."/>
            <person name="Schink B."/>
        </authorList>
    </citation>
    <scope>NUCLEOTIDE SEQUENCE [LARGE SCALE GENOMIC DNA]</scope>
    <source>
        <strain evidence="13">ATCC BAA-254 / DSM 26808 / PB</strain>
    </source>
</reference>
<feature type="coiled-coil region" evidence="9">
    <location>
        <begin position="342"/>
        <end position="369"/>
    </location>
</feature>
<keyword evidence="9" id="KW-0175">Coiled coil</keyword>
<evidence type="ECO:0000313" key="12">
    <source>
        <dbReference type="EMBL" id="AFV10540.1"/>
    </source>
</evidence>
<dbReference type="SUPFAM" id="SSF103190">
    <property type="entry name" value="Sensory domain-like"/>
    <property type="match status" value="1"/>
</dbReference>
<dbReference type="InterPro" id="IPR033479">
    <property type="entry name" value="dCache_1"/>
</dbReference>
<keyword evidence="2" id="KW-1003">Cell membrane</keyword>
<accession>K4LEY0</accession>
<keyword evidence="13" id="KW-1185">Reference proteome</keyword>
<proteinExistence type="predicted"/>
<evidence type="ECO:0000259" key="11">
    <source>
        <dbReference type="PROSITE" id="PS50111"/>
    </source>
</evidence>
<dbReference type="Pfam" id="PF00015">
    <property type="entry name" value="MCPsignal"/>
    <property type="match status" value="1"/>
</dbReference>
<dbReference type="AlphaFoldDB" id="K4LEY0"/>
<evidence type="ECO:0000256" key="1">
    <source>
        <dbReference type="ARBA" id="ARBA00004651"/>
    </source>
</evidence>
<keyword evidence="7 8" id="KW-0807">Transducer</keyword>
<dbReference type="InterPro" id="IPR029151">
    <property type="entry name" value="Sensor-like_sf"/>
</dbReference>
<evidence type="ECO:0000256" key="6">
    <source>
        <dbReference type="ARBA" id="ARBA00023136"/>
    </source>
</evidence>
<evidence type="ECO:0000256" key="8">
    <source>
        <dbReference type="PROSITE-ProRule" id="PRU00284"/>
    </source>
</evidence>
<dbReference type="Gene3D" id="3.30.450.20">
    <property type="entry name" value="PAS domain"/>
    <property type="match status" value="1"/>
</dbReference>
<dbReference type="KEGG" id="tpz:Tph_c02930"/>
<sequence>MMWRERYLQLIGYFGCLLILTLLPTVVGALLTARQGVRLENFFSAALAAVVLAIALSLLSSIILWRKWLQPLAGLENFLKILGEGDPVKADRFFSSLDLHVAFKEPVMAILDNYFRLIGHMQRSSDELNCFVNLLFKGTVVSHNSLRETNTAMQEIAGGSDEQAGAAQRVAESMVVLTGLAEEITCHAQSGSQIAAQVQFRQQEGRNLLEQLLQEIEEAAGSNERAAQQMHNLEEKMSRINEFVRVVTAIAEQTNLLSLNAAIEAARAGEQGRGFAVVADEVRKLADQSAQAAQNITKLAEEIQAQARETASQVKKNVELVKGNIERGQKAKVAFQAIAEAIDQAVKAMQEINNRAHQQAEQVRTVNEDATRMAAVAEETAASIQEITVSTGEQQEAMSKMEESAKKLARMAENFFELASAYTRGGWDQTTCQALIRQGQTILEELAARPEVQKMDASQMKPLLDRVFEGSPEIQTLIATLPDGAPIYSRPPAKVANWAFRPWFQAGMEGKKFATEPYITQVTNRLAITVSVPVKKESGEVVGVLAANLVPAKG</sequence>
<keyword evidence="3" id="KW-0145">Chemotaxis</keyword>
<organism evidence="12 13">
    <name type="scientific">Thermacetogenium phaeum (strain ATCC BAA-254 / DSM 26808 / PB)</name>
    <dbReference type="NCBI Taxonomy" id="1089553"/>
    <lineage>
        <taxon>Bacteria</taxon>
        <taxon>Bacillati</taxon>
        <taxon>Bacillota</taxon>
        <taxon>Clostridia</taxon>
        <taxon>Thermoanaerobacterales</taxon>
        <taxon>Thermoanaerobacteraceae</taxon>
        <taxon>Thermacetogenium</taxon>
    </lineage>
</organism>
<dbReference type="GO" id="GO:0007165">
    <property type="term" value="P:signal transduction"/>
    <property type="evidence" value="ECO:0007669"/>
    <property type="project" value="UniProtKB-KW"/>
</dbReference>
<name>K4LEY0_THEPS</name>
<evidence type="ECO:0000256" key="10">
    <source>
        <dbReference type="SAM" id="Phobius"/>
    </source>
</evidence>
<feature type="transmembrane region" description="Helical" evidence="10">
    <location>
        <begin position="42"/>
        <end position="65"/>
    </location>
</feature>
<evidence type="ECO:0000256" key="7">
    <source>
        <dbReference type="ARBA" id="ARBA00023224"/>
    </source>
</evidence>
<evidence type="ECO:0000256" key="5">
    <source>
        <dbReference type="ARBA" id="ARBA00022989"/>
    </source>
</evidence>
<evidence type="ECO:0000256" key="3">
    <source>
        <dbReference type="ARBA" id="ARBA00022500"/>
    </source>
</evidence>
<dbReference type="GO" id="GO:0006935">
    <property type="term" value="P:chemotaxis"/>
    <property type="evidence" value="ECO:0007669"/>
    <property type="project" value="UniProtKB-KW"/>
</dbReference>
<dbReference type="Pfam" id="PF02743">
    <property type="entry name" value="dCache_1"/>
    <property type="match status" value="1"/>
</dbReference>
<keyword evidence="6 10" id="KW-0472">Membrane</keyword>
<keyword evidence="4 10" id="KW-0812">Transmembrane</keyword>
<dbReference type="Gene3D" id="1.10.287.950">
    <property type="entry name" value="Methyl-accepting chemotaxis protein"/>
    <property type="match status" value="1"/>
</dbReference>
<dbReference type="PROSITE" id="PS50111">
    <property type="entry name" value="CHEMOTAXIS_TRANSDUC_2"/>
    <property type="match status" value="1"/>
</dbReference>
<evidence type="ECO:0000313" key="13">
    <source>
        <dbReference type="Proteomes" id="UP000000467"/>
    </source>
</evidence>
<protein>
    <submittedName>
        <fullName evidence="12">Methyl-accepting chemotaxis protein</fullName>
    </submittedName>
</protein>
<evidence type="ECO:0000256" key="2">
    <source>
        <dbReference type="ARBA" id="ARBA00022475"/>
    </source>
</evidence>
<feature type="domain" description="Methyl-accepting transducer" evidence="11">
    <location>
        <begin position="138"/>
        <end position="388"/>
    </location>
</feature>
<gene>
    <name evidence="12" type="ordered locus">Tph_c02930</name>
</gene>
<evidence type="ECO:0000256" key="9">
    <source>
        <dbReference type="SAM" id="Coils"/>
    </source>
</evidence>
<dbReference type="STRING" id="1089553.Tph_c02930"/>
<dbReference type="InterPro" id="IPR004089">
    <property type="entry name" value="MCPsignal_dom"/>
</dbReference>
<feature type="transmembrane region" description="Helical" evidence="10">
    <location>
        <begin position="7"/>
        <end position="30"/>
    </location>
</feature>
<dbReference type="RefSeq" id="WP_015049459.1">
    <property type="nucleotide sequence ID" value="NC_018870.1"/>
</dbReference>
<dbReference type="CDD" id="cd11386">
    <property type="entry name" value="MCP_signal"/>
    <property type="match status" value="1"/>
</dbReference>
<dbReference type="SMART" id="SM00283">
    <property type="entry name" value="MA"/>
    <property type="match status" value="1"/>
</dbReference>
<dbReference type="EMBL" id="CP003732">
    <property type="protein sequence ID" value="AFV10540.1"/>
    <property type="molecule type" value="Genomic_DNA"/>
</dbReference>
<dbReference type="GO" id="GO:0005886">
    <property type="term" value="C:plasma membrane"/>
    <property type="evidence" value="ECO:0007669"/>
    <property type="project" value="UniProtKB-SubCell"/>
</dbReference>
<dbReference type="SUPFAM" id="SSF58104">
    <property type="entry name" value="Methyl-accepting chemotaxis protein (MCP) signaling domain"/>
    <property type="match status" value="1"/>
</dbReference>
<dbReference type="eggNOG" id="COG0840">
    <property type="taxonomic scope" value="Bacteria"/>
</dbReference>
<comment type="subcellular location">
    <subcellularLocation>
        <location evidence="1">Cell membrane</location>
        <topology evidence="1">Multi-pass membrane protein</topology>
    </subcellularLocation>
</comment>
<dbReference type="PANTHER" id="PTHR32089:SF112">
    <property type="entry name" value="LYSOZYME-LIKE PROTEIN-RELATED"/>
    <property type="match status" value="1"/>
</dbReference>
<dbReference type="PANTHER" id="PTHR32089">
    <property type="entry name" value="METHYL-ACCEPTING CHEMOTAXIS PROTEIN MCPB"/>
    <property type="match status" value="1"/>
</dbReference>
<dbReference type="Proteomes" id="UP000000467">
    <property type="component" value="Chromosome"/>
</dbReference>
<evidence type="ECO:0000256" key="4">
    <source>
        <dbReference type="ARBA" id="ARBA00022692"/>
    </source>
</evidence>
<feature type="coiled-coil region" evidence="9">
    <location>
        <begin position="282"/>
        <end position="309"/>
    </location>
</feature>
<dbReference type="CDD" id="cd12914">
    <property type="entry name" value="PDC1_DGC_like"/>
    <property type="match status" value="1"/>
</dbReference>
<keyword evidence="5 10" id="KW-1133">Transmembrane helix</keyword>
<feature type="coiled-coil region" evidence="9">
    <location>
        <begin position="209"/>
        <end position="243"/>
    </location>
</feature>